<dbReference type="AlphaFoldDB" id="A0A1I7BMY4"/>
<dbReference type="SUPFAM" id="SSF48452">
    <property type="entry name" value="TPR-like"/>
    <property type="match status" value="2"/>
</dbReference>
<dbReference type="InterPro" id="IPR036388">
    <property type="entry name" value="WH-like_DNA-bd_sf"/>
</dbReference>
<dbReference type="EMBL" id="FPAT01000012">
    <property type="protein sequence ID" value="SFT88441.1"/>
    <property type="molecule type" value="Genomic_DNA"/>
</dbReference>
<dbReference type="PANTHER" id="PTHR47691">
    <property type="entry name" value="REGULATOR-RELATED"/>
    <property type="match status" value="1"/>
</dbReference>
<gene>
    <name evidence="6" type="ORF">SAMN04487904_1122</name>
</gene>
<dbReference type="Gene3D" id="3.40.50.300">
    <property type="entry name" value="P-loop containing nucleotide triphosphate hydrolases"/>
    <property type="match status" value="1"/>
</dbReference>
<dbReference type="GO" id="GO:0006355">
    <property type="term" value="P:regulation of DNA-templated transcription"/>
    <property type="evidence" value="ECO:0007669"/>
    <property type="project" value="InterPro"/>
</dbReference>
<evidence type="ECO:0000259" key="5">
    <source>
        <dbReference type="PROSITE" id="PS51755"/>
    </source>
</evidence>
<feature type="DNA-binding region" description="OmpR/PhoB-type" evidence="3">
    <location>
        <begin position="1"/>
        <end position="93"/>
    </location>
</feature>
<dbReference type="SMART" id="SM00862">
    <property type="entry name" value="Trans_reg_C"/>
    <property type="match status" value="1"/>
</dbReference>
<reference evidence="7" key="1">
    <citation type="submission" date="2016-10" db="EMBL/GenBank/DDBJ databases">
        <authorList>
            <person name="Varghese N."/>
            <person name="Submissions S."/>
        </authorList>
    </citation>
    <scope>NUCLEOTIDE SEQUENCE [LARGE SCALE GENOMIC DNA]</scope>
    <source>
        <strain evidence="7">DSM 45501</strain>
    </source>
</reference>
<feature type="domain" description="OmpR/PhoB-type" evidence="5">
    <location>
        <begin position="1"/>
        <end position="93"/>
    </location>
</feature>
<evidence type="ECO:0000313" key="6">
    <source>
        <dbReference type="EMBL" id="SFT88441.1"/>
    </source>
</evidence>
<protein>
    <submittedName>
        <fullName evidence="6">Predicted ATPase</fullName>
    </submittedName>
</protein>
<dbReference type="InterPro" id="IPR016032">
    <property type="entry name" value="Sig_transdc_resp-reg_C-effctor"/>
</dbReference>
<sequence>MLLVMLGPFRVHDDGGEPVELGGNRVRTLLARLALDLNHSVPVRTLIDDLWTDAVPGDATNALHTLVARTRRALRATTGLRLSSEGLGYALRADPDRVDLHRFERLVASGRGALRRNLPAEAAEDLRAALELWRGDPLIDFRDLPFAEATVPRLERLGRAALTERIEAELRLGDHAGLIEELALLTARHPLDESLAELRFRALRAAGRRAEAVSAYEQLRDRLVERLGTEPGDRLREMRLALPREGSDDAATASGTAPVTSAKAPATSGTAGVVERDPPDDDPGAGGGTAPNGAALPRRLSGFVGREPELERLDHALRDARLVTLFGPGGSGKTRLSIESASRITALRVLFVELAPVRDDQELAAAVLTGLGVREAPRLNHGRPGDPLSGLVETLGSEPTLLILDNCEHLVTRAAELTERLLTLVAELRILATSREPLALPGEKLFPVGPLEVPDNVEAAAASPAVRLFVQRAAAARHDFELTAANTADVMEICRELDGMPLAIELAAARVRSMSPRMLAERLDDRFRLLTRGNRAAMSRHRTLRAVVEWSWELLTESERTLARRMSVFAGSARAESVAEVCSGAGPVAADVDELLSDLVDKSLVEAVDQGTVMRYRMLETVRAFCSEQLAAADEVEALGRRHAEHFLAFAETAAPRIHSREQLTWLARLDVEHDNTMRASHWALENSDADIGIRLAAALNWYWSMTMRHTELAERMRDVAALSGPAPAASRAVVELVSRLYEDSYGWSERLGAAVEKLRDTGAMSRYVYLGLLEPMIWLLTERLDEMADSLRRAAEHPDPWPRAAAHYGWAILVERRGETGEGEKHAEWAVAAFEAIGDRWGKAQAIGSTADFHSLRGDHESAVERLTESVRVLRELRSTTELVPQLARIGMHRVRMGDLSGARSELDEASRLAGTTPSSHRVVVTYGWMELTRAEGDTESAHRLVRDAEADLVELGSPPHPMMRDLLLSFRIRLSLDEDDAAGARELFGKALDSENPVADRPVSAVLCEQLARLVLVEGAPREAARLLGVAAALQGVLDRGDPDVREMCARLRSELGAEEFDELYASRFDSSSTAARAELRRVLGR</sequence>
<dbReference type="InterPro" id="IPR001867">
    <property type="entry name" value="OmpR/PhoB-type_DNA-bd"/>
</dbReference>
<evidence type="ECO:0000256" key="1">
    <source>
        <dbReference type="ARBA" id="ARBA00005820"/>
    </source>
</evidence>
<keyword evidence="2 3" id="KW-0238">DNA-binding</keyword>
<dbReference type="Pfam" id="PF03704">
    <property type="entry name" value="BTAD"/>
    <property type="match status" value="1"/>
</dbReference>
<dbReference type="Gene3D" id="1.10.10.10">
    <property type="entry name" value="Winged helix-like DNA-binding domain superfamily/Winged helix DNA-binding domain"/>
    <property type="match status" value="1"/>
</dbReference>
<dbReference type="InterPro" id="IPR058852">
    <property type="entry name" value="HTH_77"/>
</dbReference>
<dbReference type="CDD" id="cd15831">
    <property type="entry name" value="BTAD"/>
    <property type="match status" value="1"/>
</dbReference>
<dbReference type="RefSeq" id="WP_092980217.1">
    <property type="nucleotide sequence ID" value="NZ_FPAT01000012.1"/>
</dbReference>
<dbReference type="GO" id="GO:0003677">
    <property type="term" value="F:DNA binding"/>
    <property type="evidence" value="ECO:0007669"/>
    <property type="project" value="UniProtKB-UniRule"/>
</dbReference>
<keyword evidence="7" id="KW-1185">Reference proteome</keyword>
<proteinExistence type="inferred from homology"/>
<dbReference type="Pfam" id="PF13401">
    <property type="entry name" value="AAA_22"/>
    <property type="match status" value="1"/>
</dbReference>
<dbReference type="GO" id="GO:0016887">
    <property type="term" value="F:ATP hydrolysis activity"/>
    <property type="evidence" value="ECO:0007669"/>
    <property type="project" value="InterPro"/>
</dbReference>
<comment type="similarity">
    <text evidence="1">Belongs to the AfsR/DnrI/RedD regulatory family.</text>
</comment>
<accession>A0A1I7BMY4</accession>
<dbReference type="InterPro" id="IPR005158">
    <property type="entry name" value="BTAD"/>
</dbReference>
<evidence type="ECO:0000313" key="7">
    <source>
        <dbReference type="Proteomes" id="UP000199165"/>
    </source>
</evidence>
<name>A0A1I7BMY4_9ACTN</name>
<evidence type="ECO:0000256" key="3">
    <source>
        <dbReference type="PROSITE-ProRule" id="PRU01091"/>
    </source>
</evidence>
<feature type="region of interest" description="Disordered" evidence="4">
    <location>
        <begin position="244"/>
        <end position="298"/>
    </location>
</feature>
<dbReference type="InterPro" id="IPR049945">
    <property type="entry name" value="AAA_22"/>
</dbReference>
<dbReference type="SUPFAM" id="SSF52540">
    <property type="entry name" value="P-loop containing nucleoside triphosphate hydrolases"/>
    <property type="match status" value="1"/>
</dbReference>
<evidence type="ECO:0000256" key="4">
    <source>
        <dbReference type="SAM" id="MobiDB-lite"/>
    </source>
</evidence>
<dbReference type="GO" id="GO:0000160">
    <property type="term" value="P:phosphorelay signal transduction system"/>
    <property type="evidence" value="ECO:0007669"/>
    <property type="project" value="InterPro"/>
</dbReference>
<organism evidence="6 7">
    <name type="scientific">Actinopolyspora righensis</name>
    <dbReference type="NCBI Taxonomy" id="995060"/>
    <lineage>
        <taxon>Bacteria</taxon>
        <taxon>Bacillati</taxon>
        <taxon>Actinomycetota</taxon>
        <taxon>Actinomycetes</taxon>
        <taxon>Actinopolysporales</taxon>
        <taxon>Actinopolysporaceae</taxon>
        <taxon>Actinopolyspora</taxon>
        <taxon>Actinopolyspora alba group</taxon>
    </lineage>
</organism>
<dbReference type="Gene3D" id="1.25.40.10">
    <property type="entry name" value="Tetratricopeptide repeat domain"/>
    <property type="match status" value="2"/>
</dbReference>
<evidence type="ECO:0000256" key="2">
    <source>
        <dbReference type="ARBA" id="ARBA00023125"/>
    </source>
</evidence>
<dbReference type="InterPro" id="IPR027417">
    <property type="entry name" value="P-loop_NTPase"/>
</dbReference>
<dbReference type="PROSITE" id="PS51755">
    <property type="entry name" value="OMPR_PHOB"/>
    <property type="match status" value="1"/>
</dbReference>
<dbReference type="Proteomes" id="UP000199165">
    <property type="component" value="Unassembled WGS sequence"/>
</dbReference>
<dbReference type="InterPro" id="IPR011990">
    <property type="entry name" value="TPR-like_helical_dom_sf"/>
</dbReference>
<dbReference type="SUPFAM" id="SSF46894">
    <property type="entry name" value="C-terminal effector domain of the bipartite response regulators"/>
    <property type="match status" value="1"/>
</dbReference>
<dbReference type="STRING" id="995060.SAMN04487904_1122"/>
<dbReference type="Pfam" id="PF25872">
    <property type="entry name" value="HTH_77"/>
    <property type="match status" value="1"/>
</dbReference>
<dbReference type="SMART" id="SM01043">
    <property type="entry name" value="BTAD"/>
    <property type="match status" value="1"/>
</dbReference>
<dbReference type="PANTHER" id="PTHR47691:SF3">
    <property type="entry name" value="HTH-TYPE TRANSCRIPTIONAL REGULATOR RV0890C-RELATED"/>
    <property type="match status" value="1"/>
</dbReference>